<dbReference type="InterPro" id="IPR029062">
    <property type="entry name" value="Class_I_gatase-like"/>
</dbReference>
<evidence type="ECO:0000313" key="3">
    <source>
        <dbReference type="EMBL" id="EYD74272.1"/>
    </source>
</evidence>
<dbReference type="Pfam" id="PF01965">
    <property type="entry name" value="DJ-1_PfpI"/>
    <property type="match status" value="1"/>
</dbReference>
<gene>
    <name evidence="3" type="ORF">Rumeso_04136</name>
</gene>
<dbReference type="HOGENOM" id="CLU_000445_44_1_5"/>
<proteinExistence type="predicted"/>
<evidence type="ECO:0000313" key="4">
    <source>
        <dbReference type="Proteomes" id="UP000019666"/>
    </source>
</evidence>
<dbReference type="EMBL" id="AOSK01000118">
    <property type="protein sequence ID" value="EYD74272.1"/>
    <property type="molecule type" value="Genomic_DNA"/>
</dbReference>
<dbReference type="PROSITE" id="PS51318">
    <property type="entry name" value="TAT"/>
    <property type="match status" value="1"/>
</dbReference>
<reference evidence="3 4" key="1">
    <citation type="submission" date="2013-02" db="EMBL/GenBank/DDBJ databases">
        <authorList>
            <person name="Fiebig A."/>
            <person name="Goeker M."/>
            <person name="Klenk H.-P.P."/>
        </authorList>
    </citation>
    <scope>NUCLEOTIDE SEQUENCE [LARGE SCALE GENOMIC DNA]</scope>
    <source>
        <strain evidence="3 4">DSM 19309</strain>
    </source>
</reference>
<feature type="chain" id="PRO_5001492866" evidence="1">
    <location>
        <begin position="28"/>
        <end position="266"/>
    </location>
</feature>
<organism evidence="3 4">
    <name type="scientific">Rubellimicrobium mesophilum DSM 19309</name>
    <dbReference type="NCBI Taxonomy" id="442562"/>
    <lineage>
        <taxon>Bacteria</taxon>
        <taxon>Pseudomonadati</taxon>
        <taxon>Pseudomonadota</taxon>
        <taxon>Alphaproteobacteria</taxon>
        <taxon>Rhodobacterales</taxon>
        <taxon>Roseobacteraceae</taxon>
        <taxon>Rubellimicrobium</taxon>
    </lineage>
</organism>
<dbReference type="Gene3D" id="3.40.50.880">
    <property type="match status" value="1"/>
</dbReference>
<accession>A0A017HIC8</accession>
<keyword evidence="4" id="KW-1185">Reference proteome</keyword>
<dbReference type="GO" id="GO:0006355">
    <property type="term" value="P:regulation of DNA-templated transcription"/>
    <property type="evidence" value="ECO:0007669"/>
    <property type="project" value="TreeGrafter"/>
</dbReference>
<dbReference type="InterPro" id="IPR006311">
    <property type="entry name" value="TAT_signal"/>
</dbReference>
<dbReference type="RefSeq" id="WP_051521189.1">
    <property type="nucleotide sequence ID" value="NZ_KK088567.1"/>
</dbReference>
<name>A0A017HIC8_9RHOB</name>
<protein>
    <submittedName>
        <fullName evidence="3">ThiJ/PfpI family protein</fullName>
    </submittedName>
</protein>
<sequence>MQLNRRIALAALAGLALAPTVPGPVRAEERLATPAASAPDGTVDRIAMLVYPGMTALDLVGPHHFLASMSGAQVDLVTIGADLSPVPSDLGLAIQPTATFGTCPEDLALLFVPGGTMGTLAAARDPATIEFLRDRGSRARYVTSVCTGSLVLGAAGLLRGRKATSHWIVRDLLSQFEAIPTHGRVVRDGNVVTGAGVSAGLDLGASLVAEVRGMLDAEAVLLVSEYDPEPPFPGGSPETARAEIVSMIEQGLAPFVAQARMLRMAA</sequence>
<feature type="signal peptide" evidence="1">
    <location>
        <begin position="1"/>
        <end position="27"/>
    </location>
</feature>
<dbReference type="Proteomes" id="UP000019666">
    <property type="component" value="Unassembled WGS sequence"/>
</dbReference>
<dbReference type="AlphaFoldDB" id="A0A017HIC8"/>
<feature type="domain" description="DJ-1/PfpI" evidence="2">
    <location>
        <begin position="45"/>
        <end position="209"/>
    </location>
</feature>
<dbReference type="SUPFAM" id="SSF52317">
    <property type="entry name" value="Class I glutamine amidotransferase-like"/>
    <property type="match status" value="1"/>
</dbReference>
<keyword evidence="1" id="KW-0732">Signal</keyword>
<comment type="caution">
    <text evidence="3">The sequence shown here is derived from an EMBL/GenBank/DDBJ whole genome shotgun (WGS) entry which is preliminary data.</text>
</comment>
<dbReference type="InterPro" id="IPR052158">
    <property type="entry name" value="INH-QAR"/>
</dbReference>
<dbReference type="CDD" id="cd03139">
    <property type="entry name" value="GATase1_PfpI_2"/>
    <property type="match status" value="1"/>
</dbReference>
<dbReference type="PANTHER" id="PTHR43130:SF2">
    <property type="entry name" value="DJ-1_PFPI DOMAIN-CONTAINING PROTEIN"/>
    <property type="match status" value="1"/>
</dbReference>
<evidence type="ECO:0000256" key="1">
    <source>
        <dbReference type="SAM" id="SignalP"/>
    </source>
</evidence>
<dbReference type="InterPro" id="IPR002818">
    <property type="entry name" value="DJ-1/PfpI"/>
</dbReference>
<dbReference type="STRING" id="442562.Rumeso_04136"/>
<evidence type="ECO:0000259" key="2">
    <source>
        <dbReference type="Pfam" id="PF01965"/>
    </source>
</evidence>
<dbReference type="PANTHER" id="PTHR43130">
    <property type="entry name" value="ARAC-FAMILY TRANSCRIPTIONAL REGULATOR"/>
    <property type="match status" value="1"/>
</dbReference>